<comment type="caution">
    <text evidence="1">The sequence shown here is derived from an EMBL/GenBank/DDBJ whole genome shotgun (WGS) entry which is preliminary data.</text>
</comment>
<accession>A0ACC0U2U2</accession>
<dbReference type="Proteomes" id="UP001207468">
    <property type="component" value="Unassembled WGS sequence"/>
</dbReference>
<evidence type="ECO:0000313" key="2">
    <source>
        <dbReference type="Proteomes" id="UP001207468"/>
    </source>
</evidence>
<name>A0ACC0U2U2_9AGAM</name>
<protein>
    <submittedName>
        <fullName evidence="1">Uncharacterized protein</fullName>
    </submittedName>
</protein>
<keyword evidence="2" id="KW-1185">Reference proteome</keyword>
<proteinExistence type="predicted"/>
<gene>
    <name evidence="1" type="ORF">F5148DRAFT_1322656</name>
</gene>
<dbReference type="EMBL" id="JAGFNK010000224">
    <property type="protein sequence ID" value="KAI9457197.1"/>
    <property type="molecule type" value="Genomic_DNA"/>
</dbReference>
<organism evidence="1 2">
    <name type="scientific">Russula earlei</name>
    <dbReference type="NCBI Taxonomy" id="71964"/>
    <lineage>
        <taxon>Eukaryota</taxon>
        <taxon>Fungi</taxon>
        <taxon>Dikarya</taxon>
        <taxon>Basidiomycota</taxon>
        <taxon>Agaricomycotina</taxon>
        <taxon>Agaricomycetes</taxon>
        <taxon>Russulales</taxon>
        <taxon>Russulaceae</taxon>
        <taxon>Russula</taxon>
    </lineage>
</organism>
<evidence type="ECO:0000313" key="1">
    <source>
        <dbReference type="EMBL" id="KAI9457197.1"/>
    </source>
</evidence>
<sequence>MAMTGFLFPHYFVFTYGQLIPPRSPPPPYSTPSLGLGTYQPLSHALQHPLPQPSQYSTFPASNATQPYPVTDTQREEEEEEEEEVVEEELDDNSRRELSPSASPRNKQVGGPAAAGNPSPQEQPAHMPSVGHSSSHGTDTPEQKRRPGRPKGSRNRKPRENSGPAGKSQFPSYPISQGGAPPLPGVTAQNQQYYEFQWRVLNLCSEFYGAAEELIKATPSLIIAQSYQMGPSSKVDPLTMLNEAKRICDQLLQNPSQLVGQPPPSVYAPVSYPPPSQTPASAPATTPQPSAVITNPSTFVMPLGMPSTSQPMYSTMYTTTPPRYPTAPYYQYPHAPGYYSTMPTQSAPVPPTTPTSAPPAAQFIPPAATATTSTLTMATSNPAGASGAWTDEEVDRLKRFAEQSRTSGSSNETDWDWVVGQWGNTRTRHQILLKATALGLKESTTRGVKRRREGEVPTTSEAAPAPAPPTMNALTGAVSSPVQSHTTTSTPSTQPSPAIHNPVPPQPQSATSTPTLTPSRPTTTAPPSNMPWPMPTVAANTSPVIAAAATSSAQSDQRGTSYYRQPRTHPPPPPPPVKAVPSTSHQFMYQPNGKSSK</sequence>
<reference evidence="1" key="1">
    <citation type="submission" date="2021-03" db="EMBL/GenBank/DDBJ databases">
        <title>Evolutionary priming and transition to the ectomycorrhizal habit in an iconic lineage of mushroom-forming fungi: is preadaptation a requirement?</title>
        <authorList>
            <consortium name="DOE Joint Genome Institute"/>
            <person name="Looney B.P."/>
            <person name="Miyauchi S."/>
            <person name="Morin E."/>
            <person name="Drula E."/>
            <person name="Courty P.E."/>
            <person name="Chicoki N."/>
            <person name="Fauchery L."/>
            <person name="Kohler A."/>
            <person name="Kuo A."/>
            <person name="LaButti K."/>
            <person name="Pangilinan J."/>
            <person name="Lipzen A."/>
            <person name="Riley R."/>
            <person name="Andreopoulos W."/>
            <person name="He G."/>
            <person name="Johnson J."/>
            <person name="Barry K.W."/>
            <person name="Grigoriev I.V."/>
            <person name="Nagy L."/>
            <person name="Hibbett D."/>
            <person name="Henrissat B."/>
            <person name="Matheny P.B."/>
            <person name="Labbe J."/>
            <person name="Martin A.F."/>
        </authorList>
    </citation>
    <scope>NUCLEOTIDE SEQUENCE</scope>
    <source>
        <strain evidence="1">BPL698</strain>
    </source>
</reference>